<accession>A0ABT8G160</accession>
<comment type="caution">
    <text evidence="2">The sequence shown here is derived from an EMBL/GenBank/DDBJ whole genome shotgun (WGS) entry which is preliminary data.</text>
</comment>
<feature type="region of interest" description="Disordered" evidence="1">
    <location>
        <begin position="36"/>
        <end position="66"/>
    </location>
</feature>
<gene>
    <name evidence="2" type="ORF">QQX04_07650</name>
</gene>
<dbReference type="Proteomes" id="UP001172738">
    <property type="component" value="Unassembled WGS sequence"/>
</dbReference>
<keyword evidence="3" id="KW-1185">Reference proteome</keyword>
<sequence length="66" mass="7475">MTHPSESLEQYVQDRTQQLRNLGASEEEIAEYEFEADLEQEPVEDSEPPETPPSVLQGEPGDWGQT</sequence>
<protein>
    <submittedName>
        <fullName evidence="2">Uncharacterized protein</fullName>
    </submittedName>
</protein>
<dbReference type="EMBL" id="JAUHPV010000004">
    <property type="protein sequence ID" value="MDN4472865.1"/>
    <property type="molecule type" value="Genomic_DNA"/>
</dbReference>
<proteinExistence type="predicted"/>
<evidence type="ECO:0000313" key="3">
    <source>
        <dbReference type="Proteomes" id="UP001172738"/>
    </source>
</evidence>
<name>A0ABT8G160_9MICO</name>
<organism evidence="2 3">
    <name type="scientific">Demequina zhanjiangensis</name>
    <dbReference type="NCBI Taxonomy" id="3051659"/>
    <lineage>
        <taxon>Bacteria</taxon>
        <taxon>Bacillati</taxon>
        <taxon>Actinomycetota</taxon>
        <taxon>Actinomycetes</taxon>
        <taxon>Micrococcales</taxon>
        <taxon>Demequinaceae</taxon>
        <taxon>Demequina</taxon>
    </lineage>
</organism>
<evidence type="ECO:0000313" key="2">
    <source>
        <dbReference type="EMBL" id="MDN4472865.1"/>
    </source>
</evidence>
<feature type="compositionally biased region" description="Acidic residues" evidence="1">
    <location>
        <begin position="36"/>
        <end position="48"/>
    </location>
</feature>
<reference evidence="2" key="1">
    <citation type="submission" date="2023-06" db="EMBL/GenBank/DDBJ databases">
        <title>SYSU T00b26.</title>
        <authorList>
            <person name="Gao L."/>
            <person name="Fang B.-Z."/>
            <person name="Li W.-J."/>
        </authorList>
    </citation>
    <scope>NUCLEOTIDE SEQUENCE</scope>
    <source>
        <strain evidence="2">SYSU T00b26</strain>
    </source>
</reference>
<dbReference type="RefSeq" id="WP_301127841.1">
    <property type="nucleotide sequence ID" value="NZ_JAUHPV010000004.1"/>
</dbReference>
<evidence type="ECO:0000256" key="1">
    <source>
        <dbReference type="SAM" id="MobiDB-lite"/>
    </source>
</evidence>